<keyword evidence="4" id="KW-0547">Nucleotide-binding</keyword>
<evidence type="ECO:0000313" key="8">
    <source>
        <dbReference type="Proteomes" id="UP000280346"/>
    </source>
</evidence>
<evidence type="ECO:0000256" key="4">
    <source>
        <dbReference type="ARBA" id="ARBA00022741"/>
    </source>
</evidence>
<dbReference type="Pfam" id="PF08352">
    <property type="entry name" value="oligo_HPY"/>
    <property type="match status" value="1"/>
</dbReference>
<dbReference type="InterPro" id="IPR027417">
    <property type="entry name" value="P-loop_NTPase"/>
</dbReference>
<dbReference type="PANTHER" id="PTHR43776:SF7">
    <property type="entry name" value="D,D-DIPEPTIDE TRANSPORT ATP-BINDING PROTEIN DDPF-RELATED"/>
    <property type="match status" value="1"/>
</dbReference>
<dbReference type="InterPro" id="IPR003439">
    <property type="entry name" value="ABC_transporter-like_ATP-bd"/>
</dbReference>
<dbReference type="PANTHER" id="PTHR43776">
    <property type="entry name" value="TRANSPORT ATP-BINDING PROTEIN"/>
    <property type="match status" value="1"/>
</dbReference>
<evidence type="ECO:0000259" key="6">
    <source>
        <dbReference type="PROSITE" id="PS50893"/>
    </source>
</evidence>
<keyword evidence="3" id="KW-0813">Transport</keyword>
<dbReference type="CDD" id="cd03257">
    <property type="entry name" value="ABC_NikE_OppD_transporters"/>
    <property type="match status" value="1"/>
</dbReference>
<dbReference type="OrthoDB" id="37801at2"/>
<dbReference type="GO" id="GO:0055085">
    <property type="term" value="P:transmembrane transport"/>
    <property type="evidence" value="ECO:0007669"/>
    <property type="project" value="UniProtKB-ARBA"/>
</dbReference>
<dbReference type="NCBIfam" id="TIGR01727">
    <property type="entry name" value="oligo_HPY"/>
    <property type="match status" value="1"/>
</dbReference>
<dbReference type="EMBL" id="RZIJ01000003">
    <property type="protein sequence ID" value="RUQ74532.1"/>
    <property type="molecule type" value="Genomic_DNA"/>
</dbReference>
<dbReference type="RefSeq" id="WP_126995667.1">
    <property type="nucleotide sequence ID" value="NZ_CP173191.1"/>
</dbReference>
<comment type="similarity">
    <text evidence="2">Belongs to the ABC transporter superfamily.</text>
</comment>
<dbReference type="Pfam" id="PF00005">
    <property type="entry name" value="ABC_tran"/>
    <property type="match status" value="1"/>
</dbReference>
<evidence type="ECO:0000256" key="5">
    <source>
        <dbReference type="ARBA" id="ARBA00022840"/>
    </source>
</evidence>
<keyword evidence="8" id="KW-1185">Reference proteome</keyword>
<sequence>MSEVRTASSGTDAGPPPALELVETSRVFTRRGGLFRKAGTPVRAVDGVSLTIHPGETLGLVGESGSGKSTLGRLALRLVEPSGGRLLVDGRDVTDLPKAEMQAMRRDIQMVFQDPYGSLDPRVTIGQSIGEPLKVHGLWDPTDSPQKVAGVMSLVGLDPSHADRYPHQFSGGQRQRIGIARALTLDPKILVLDEPVSALDVSIQAQIINLLQRIQRERGLSYLFIAHDLAVVRHVSHRIAVMYLGKLVELASRDTLYRRPLHPYTVSLLAAVPIADLRMRKRRRTSVAMGEIGSATSVPPGCRFHPRCYRARLVASGGGVPTERSGDALLPRACLMEEPALRACGGGTDQVACHFPETPESRSEVAAAVLQDIGHPPIRPIPLQSA</sequence>
<dbReference type="SUPFAM" id="SSF52540">
    <property type="entry name" value="P-loop containing nucleoside triphosphate hydrolases"/>
    <property type="match status" value="1"/>
</dbReference>
<dbReference type="GO" id="GO:0005886">
    <property type="term" value="C:plasma membrane"/>
    <property type="evidence" value="ECO:0007669"/>
    <property type="project" value="UniProtKB-SubCell"/>
</dbReference>
<dbReference type="PROSITE" id="PS00211">
    <property type="entry name" value="ABC_TRANSPORTER_1"/>
    <property type="match status" value="1"/>
</dbReference>
<name>A0A433JCR6_9PROT</name>
<dbReference type="Gene3D" id="3.40.50.300">
    <property type="entry name" value="P-loop containing nucleotide triphosphate hydrolases"/>
    <property type="match status" value="1"/>
</dbReference>
<reference evidence="7 8" key="1">
    <citation type="submission" date="2018-12" db="EMBL/GenBank/DDBJ databases">
        <authorList>
            <person name="Yang Y."/>
        </authorList>
    </citation>
    <scope>NUCLEOTIDE SEQUENCE [LARGE SCALE GENOMIC DNA]</scope>
    <source>
        <strain evidence="7 8">GSF71</strain>
    </source>
</reference>
<organism evidence="7 8">
    <name type="scientific">Azospirillum doebereinerae</name>
    <dbReference type="NCBI Taxonomy" id="92933"/>
    <lineage>
        <taxon>Bacteria</taxon>
        <taxon>Pseudomonadati</taxon>
        <taxon>Pseudomonadota</taxon>
        <taxon>Alphaproteobacteria</taxon>
        <taxon>Rhodospirillales</taxon>
        <taxon>Azospirillaceae</taxon>
        <taxon>Azospirillum</taxon>
    </lineage>
</organism>
<evidence type="ECO:0000313" key="7">
    <source>
        <dbReference type="EMBL" id="RUQ74532.1"/>
    </source>
</evidence>
<dbReference type="PROSITE" id="PS50893">
    <property type="entry name" value="ABC_TRANSPORTER_2"/>
    <property type="match status" value="1"/>
</dbReference>
<gene>
    <name evidence="7" type="ORF">EJ913_05670</name>
</gene>
<accession>A0A433JCR6</accession>
<dbReference type="GO" id="GO:0005524">
    <property type="term" value="F:ATP binding"/>
    <property type="evidence" value="ECO:0007669"/>
    <property type="project" value="UniProtKB-KW"/>
</dbReference>
<dbReference type="AlphaFoldDB" id="A0A433JCR6"/>
<dbReference type="InterPro" id="IPR017871">
    <property type="entry name" value="ABC_transporter-like_CS"/>
</dbReference>
<protein>
    <submittedName>
        <fullName evidence="7">ATP-binding cassette domain-containing protein</fullName>
    </submittedName>
</protein>
<dbReference type="InterPro" id="IPR013563">
    <property type="entry name" value="Oligopep_ABC_C"/>
</dbReference>
<evidence type="ECO:0000256" key="2">
    <source>
        <dbReference type="ARBA" id="ARBA00005417"/>
    </source>
</evidence>
<dbReference type="FunFam" id="3.40.50.300:FF:000016">
    <property type="entry name" value="Oligopeptide ABC transporter ATP-binding component"/>
    <property type="match status" value="1"/>
</dbReference>
<proteinExistence type="inferred from homology"/>
<evidence type="ECO:0000256" key="3">
    <source>
        <dbReference type="ARBA" id="ARBA00022448"/>
    </source>
</evidence>
<comment type="caution">
    <text evidence="7">The sequence shown here is derived from an EMBL/GenBank/DDBJ whole genome shotgun (WGS) entry which is preliminary data.</text>
</comment>
<dbReference type="GO" id="GO:0015833">
    <property type="term" value="P:peptide transport"/>
    <property type="evidence" value="ECO:0007669"/>
    <property type="project" value="InterPro"/>
</dbReference>
<dbReference type="Proteomes" id="UP000280346">
    <property type="component" value="Unassembled WGS sequence"/>
</dbReference>
<dbReference type="InterPro" id="IPR003593">
    <property type="entry name" value="AAA+_ATPase"/>
</dbReference>
<keyword evidence="5 7" id="KW-0067">ATP-binding</keyword>
<dbReference type="InterPro" id="IPR050319">
    <property type="entry name" value="ABC_transp_ATP-bind"/>
</dbReference>
<evidence type="ECO:0000256" key="1">
    <source>
        <dbReference type="ARBA" id="ARBA00004417"/>
    </source>
</evidence>
<feature type="domain" description="ABC transporter" evidence="6">
    <location>
        <begin position="29"/>
        <end position="269"/>
    </location>
</feature>
<dbReference type="SMART" id="SM00382">
    <property type="entry name" value="AAA"/>
    <property type="match status" value="1"/>
</dbReference>
<dbReference type="GO" id="GO:0016887">
    <property type="term" value="F:ATP hydrolysis activity"/>
    <property type="evidence" value="ECO:0007669"/>
    <property type="project" value="InterPro"/>
</dbReference>
<comment type="subcellular location">
    <subcellularLocation>
        <location evidence="1">Cell inner membrane</location>
        <topology evidence="1">Peripheral membrane protein</topology>
    </subcellularLocation>
</comment>